<feature type="region of interest" description="Disordered" evidence="1">
    <location>
        <begin position="1"/>
        <end position="58"/>
    </location>
</feature>
<accession>A0A7C8MFP6</accession>
<protein>
    <submittedName>
        <fullName evidence="2">Uncharacterized protein</fullName>
    </submittedName>
</protein>
<evidence type="ECO:0000256" key="1">
    <source>
        <dbReference type="SAM" id="MobiDB-lite"/>
    </source>
</evidence>
<feature type="compositionally biased region" description="Acidic residues" evidence="1">
    <location>
        <begin position="46"/>
        <end position="58"/>
    </location>
</feature>
<sequence length="300" mass="34266">MSSAIFLPQGTIRSESAPAPPTEREGIEVGEEEGLQQQQQPQQQQQEEEEEADEEGEEDALLKVICGVVREILEAAYKIAPKRPLARAIRQNSEDMEAAEMPPDAHVYVLEQCEPGKKPEVIPPVVAECYPRTGLCGISVWLVKTLLSNFLKGITLFSKQRAISRHCVNPALEVALLWIPTLKNPQHVVFDVVLRSGKRQIIDFTIKQFEPEIEDVVFDFKDYIHYYTAREKPVDVNKEEWDTIEEQAYCRYGTFWWEAKGCIENAFKGYDWNECLGLEEGERELKVSLATQRALIRIDV</sequence>
<gene>
    <name evidence="2" type="ORF">BDV95DRAFT_614520</name>
</gene>
<keyword evidence="3" id="KW-1185">Reference proteome</keyword>
<dbReference type="Proteomes" id="UP000481861">
    <property type="component" value="Unassembled WGS sequence"/>
</dbReference>
<proteinExistence type="predicted"/>
<dbReference type="EMBL" id="JAADJZ010000002">
    <property type="protein sequence ID" value="KAF2877318.1"/>
    <property type="molecule type" value="Genomic_DNA"/>
</dbReference>
<comment type="caution">
    <text evidence="2">The sequence shown here is derived from an EMBL/GenBank/DDBJ whole genome shotgun (WGS) entry which is preliminary data.</text>
</comment>
<dbReference type="AlphaFoldDB" id="A0A7C8MFP6"/>
<feature type="compositionally biased region" description="Low complexity" evidence="1">
    <location>
        <begin position="35"/>
        <end position="45"/>
    </location>
</feature>
<evidence type="ECO:0000313" key="3">
    <source>
        <dbReference type="Proteomes" id="UP000481861"/>
    </source>
</evidence>
<name>A0A7C8MFP6_9PLEO</name>
<organism evidence="2 3">
    <name type="scientific">Massariosphaeria phaeospora</name>
    <dbReference type="NCBI Taxonomy" id="100035"/>
    <lineage>
        <taxon>Eukaryota</taxon>
        <taxon>Fungi</taxon>
        <taxon>Dikarya</taxon>
        <taxon>Ascomycota</taxon>
        <taxon>Pezizomycotina</taxon>
        <taxon>Dothideomycetes</taxon>
        <taxon>Pleosporomycetidae</taxon>
        <taxon>Pleosporales</taxon>
        <taxon>Pleosporales incertae sedis</taxon>
        <taxon>Massariosphaeria</taxon>
    </lineage>
</organism>
<reference evidence="2 3" key="1">
    <citation type="submission" date="2020-01" db="EMBL/GenBank/DDBJ databases">
        <authorList>
            <consortium name="DOE Joint Genome Institute"/>
            <person name="Haridas S."/>
            <person name="Albert R."/>
            <person name="Binder M."/>
            <person name="Bloem J."/>
            <person name="Labutti K."/>
            <person name="Salamov A."/>
            <person name="Andreopoulos B."/>
            <person name="Baker S.E."/>
            <person name="Barry K."/>
            <person name="Bills G."/>
            <person name="Bluhm B.H."/>
            <person name="Cannon C."/>
            <person name="Castanera R."/>
            <person name="Culley D.E."/>
            <person name="Daum C."/>
            <person name="Ezra D."/>
            <person name="Gonzalez J.B."/>
            <person name="Henrissat B."/>
            <person name="Kuo A."/>
            <person name="Liang C."/>
            <person name="Lipzen A."/>
            <person name="Lutzoni F."/>
            <person name="Magnuson J."/>
            <person name="Mondo S."/>
            <person name="Nolan M."/>
            <person name="Ohm R."/>
            <person name="Pangilinan J."/>
            <person name="Park H.-J.H."/>
            <person name="Ramirez L."/>
            <person name="Alfaro M."/>
            <person name="Sun H."/>
            <person name="Tritt A."/>
            <person name="Yoshinaga Y."/>
            <person name="Zwiers L.-H.L."/>
            <person name="Turgeon B.G."/>
            <person name="Goodwin S.B."/>
            <person name="Spatafora J.W."/>
            <person name="Crous P.W."/>
            <person name="Grigoriev I.V."/>
        </authorList>
    </citation>
    <scope>NUCLEOTIDE SEQUENCE [LARGE SCALE GENOMIC DNA]</scope>
    <source>
        <strain evidence="2 3">CBS 611.86</strain>
    </source>
</reference>
<evidence type="ECO:0000313" key="2">
    <source>
        <dbReference type="EMBL" id="KAF2877318.1"/>
    </source>
</evidence>